<keyword evidence="2" id="KW-1185">Reference proteome</keyword>
<proteinExistence type="predicted"/>
<sequence>MQPKEKEHQDRIDSLLESSSTQRGAFVTLVVVNGTHSSATAAAARLAGLPPVPLLKMSPVRACNLGRVKSVVSVDSLHGLQCELDAAAAAASPACSLLGTRRSLAGHSIWAEASLPKSPATITAPSNIVASRAETGMCRPASIMGCVKLAHQVQQMVDDLPHNNPNADHQQSCSRLVRRVNNLIPLLEKLSAKLESKDTEFSNCSGLNGRAFEHLVLK</sequence>
<evidence type="ECO:0000313" key="1">
    <source>
        <dbReference type="EMBL" id="GAX86619.1"/>
    </source>
</evidence>
<dbReference type="Proteomes" id="UP000232323">
    <property type="component" value="Unassembled WGS sequence"/>
</dbReference>
<accession>A0A250XUH0</accession>
<gene>
    <name evidence="1" type="ORF">CEUSTIGMA_g14027.t1</name>
</gene>
<organism evidence="1 2">
    <name type="scientific">Chlamydomonas eustigma</name>
    <dbReference type="NCBI Taxonomy" id="1157962"/>
    <lineage>
        <taxon>Eukaryota</taxon>
        <taxon>Viridiplantae</taxon>
        <taxon>Chlorophyta</taxon>
        <taxon>core chlorophytes</taxon>
        <taxon>Chlorophyceae</taxon>
        <taxon>CS clade</taxon>
        <taxon>Chlamydomonadales</taxon>
        <taxon>Chlamydomonadaceae</taxon>
        <taxon>Chlamydomonas</taxon>
    </lineage>
</organism>
<evidence type="ECO:0000313" key="2">
    <source>
        <dbReference type="Proteomes" id="UP000232323"/>
    </source>
</evidence>
<reference evidence="1 2" key="1">
    <citation type="submission" date="2017-08" db="EMBL/GenBank/DDBJ databases">
        <title>Acidophilic green algal genome provides insights into adaptation to an acidic environment.</title>
        <authorList>
            <person name="Hirooka S."/>
            <person name="Hirose Y."/>
            <person name="Kanesaki Y."/>
            <person name="Higuchi S."/>
            <person name="Fujiwara T."/>
            <person name="Onuma R."/>
            <person name="Era A."/>
            <person name="Ohbayashi R."/>
            <person name="Uzuka A."/>
            <person name="Nozaki H."/>
            <person name="Yoshikawa H."/>
            <person name="Miyagishima S.Y."/>
        </authorList>
    </citation>
    <scope>NUCLEOTIDE SEQUENCE [LARGE SCALE GENOMIC DNA]</scope>
    <source>
        <strain evidence="1 2">NIES-2499</strain>
    </source>
</reference>
<comment type="caution">
    <text evidence="1">The sequence shown here is derived from an EMBL/GenBank/DDBJ whole genome shotgun (WGS) entry which is preliminary data.</text>
</comment>
<protein>
    <submittedName>
        <fullName evidence="1">Uncharacterized protein</fullName>
    </submittedName>
</protein>
<dbReference type="AlphaFoldDB" id="A0A250XUH0"/>
<name>A0A250XUH0_9CHLO</name>
<dbReference type="EMBL" id="BEGY01000409">
    <property type="protein sequence ID" value="GAX86619.1"/>
    <property type="molecule type" value="Genomic_DNA"/>
</dbReference>